<dbReference type="RefSeq" id="WP_010779951.1">
    <property type="nucleotide sequence ID" value="NZ_ASWH01000001.1"/>
</dbReference>
<evidence type="ECO:0000313" key="2">
    <source>
        <dbReference type="EMBL" id="EOW83106.1"/>
    </source>
</evidence>
<dbReference type="EMBL" id="AJDQ01000006">
    <property type="protein sequence ID" value="EOI57320.1"/>
    <property type="molecule type" value="Genomic_DNA"/>
</dbReference>
<name>R2VHL1_9ENTE</name>
<dbReference type="eggNOG" id="COG5410">
    <property type="taxonomic scope" value="Bacteria"/>
</dbReference>
<comment type="caution">
    <text evidence="1">The sequence shown here is derived from an EMBL/GenBank/DDBJ whole genome shotgun (WGS) entry which is preliminary data.</text>
</comment>
<gene>
    <name evidence="2" type="ORF">I592_02433</name>
    <name evidence="1" type="ORF">UKC_01534</name>
</gene>
<evidence type="ECO:0000313" key="4">
    <source>
        <dbReference type="Proteomes" id="UP000014160"/>
    </source>
</evidence>
<protein>
    <recommendedName>
        <fullName evidence="5">Phage terminase, large subunit</fullName>
    </recommendedName>
</protein>
<keyword evidence="4" id="KW-1185">Reference proteome</keyword>
<dbReference type="Proteomes" id="UP000013750">
    <property type="component" value="Unassembled WGS sequence"/>
</dbReference>
<proteinExistence type="predicted"/>
<dbReference type="NCBIfam" id="TIGR01630">
    <property type="entry name" value="psiM2_ORF9"/>
    <property type="match status" value="1"/>
</dbReference>
<accession>R2VHL1</accession>
<reference evidence="2 4" key="2">
    <citation type="submission" date="2013-03" db="EMBL/GenBank/DDBJ databases">
        <title>The Genome Sequence of Enterococcus gilvus ATCC BAA-350 (PacBio/Illumina hybrid assembly).</title>
        <authorList>
            <consortium name="The Broad Institute Genomics Platform"/>
            <consortium name="The Broad Institute Genome Sequencing Center for Infectious Disease"/>
            <person name="Earl A."/>
            <person name="Russ C."/>
            <person name="Gilmore M."/>
            <person name="Surin D."/>
            <person name="Walker B."/>
            <person name="Young S."/>
            <person name="Zeng Q."/>
            <person name="Gargeya S."/>
            <person name="Fitzgerald M."/>
            <person name="Haas B."/>
            <person name="Abouelleil A."/>
            <person name="Allen A.W."/>
            <person name="Alvarado L."/>
            <person name="Arachchi H.M."/>
            <person name="Berlin A.M."/>
            <person name="Chapman S.B."/>
            <person name="Gainer-Dewar J."/>
            <person name="Goldberg J."/>
            <person name="Griggs A."/>
            <person name="Gujja S."/>
            <person name="Hansen M."/>
            <person name="Howarth C."/>
            <person name="Imamovic A."/>
            <person name="Ireland A."/>
            <person name="Larimer J."/>
            <person name="McCowan C."/>
            <person name="Murphy C."/>
            <person name="Pearson M."/>
            <person name="Poon T.W."/>
            <person name="Priest M."/>
            <person name="Roberts A."/>
            <person name="Saif S."/>
            <person name="Shea T."/>
            <person name="Sisk P."/>
            <person name="Sykes S."/>
            <person name="Wortman J."/>
            <person name="Nusbaum C."/>
            <person name="Birren B."/>
        </authorList>
    </citation>
    <scope>NUCLEOTIDE SEQUENCE [LARGE SCALE GENOMIC DNA]</scope>
    <source>
        <strain evidence="2 4">ATCC BAA-350</strain>
    </source>
</reference>
<dbReference type="AlphaFoldDB" id="R2VHL1"/>
<reference evidence="1 3" key="1">
    <citation type="submission" date="2013-02" db="EMBL/GenBank/DDBJ databases">
        <title>The Genome Sequence of Enterococcus gilvus ATCC BAA-350.</title>
        <authorList>
            <consortium name="The Broad Institute Genome Sequencing Platform"/>
            <consortium name="The Broad Institute Genome Sequencing Center for Infectious Disease"/>
            <person name="Earl A.M."/>
            <person name="Gilmore M.S."/>
            <person name="Lebreton F."/>
            <person name="Walker B."/>
            <person name="Young S.K."/>
            <person name="Zeng Q."/>
            <person name="Gargeya S."/>
            <person name="Fitzgerald M."/>
            <person name="Haas B."/>
            <person name="Abouelleil A."/>
            <person name="Alvarado L."/>
            <person name="Arachchi H.M."/>
            <person name="Berlin A.M."/>
            <person name="Chapman S.B."/>
            <person name="Dewar J."/>
            <person name="Goldberg J."/>
            <person name="Griggs A."/>
            <person name="Gujja S."/>
            <person name="Hansen M."/>
            <person name="Howarth C."/>
            <person name="Imamovic A."/>
            <person name="Larimer J."/>
            <person name="McCowan C."/>
            <person name="Murphy C."/>
            <person name="Neiman D."/>
            <person name="Pearson M."/>
            <person name="Priest M."/>
            <person name="Roberts A."/>
            <person name="Saif S."/>
            <person name="Shea T."/>
            <person name="Sisk P."/>
            <person name="Sykes S."/>
            <person name="Wortman J."/>
            <person name="Nusbaum C."/>
            <person name="Birren B."/>
        </authorList>
    </citation>
    <scope>NUCLEOTIDE SEQUENCE [LARGE SCALE GENOMIC DNA]</scope>
    <source>
        <strain evidence="1 3">ATCC BAA-350</strain>
    </source>
</reference>
<dbReference type="InterPro" id="IPR027417">
    <property type="entry name" value="P-loop_NTPase"/>
</dbReference>
<dbReference type="PATRIC" id="fig|1158614.3.peg.1545"/>
<evidence type="ECO:0008006" key="5">
    <source>
        <dbReference type="Google" id="ProtNLM"/>
    </source>
</evidence>
<dbReference type="Gene3D" id="3.40.50.300">
    <property type="entry name" value="P-loop containing nucleotide triphosphate hydrolases"/>
    <property type="match status" value="1"/>
</dbReference>
<dbReference type="EMBL" id="ASWH01000001">
    <property type="protein sequence ID" value="EOW83106.1"/>
    <property type="molecule type" value="Genomic_DNA"/>
</dbReference>
<evidence type="ECO:0000313" key="1">
    <source>
        <dbReference type="EMBL" id="EOI57320.1"/>
    </source>
</evidence>
<organism evidence="1 3">
    <name type="scientific">Enterococcus gilvus ATCC BAA-350</name>
    <dbReference type="NCBI Taxonomy" id="1158614"/>
    <lineage>
        <taxon>Bacteria</taxon>
        <taxon>Bacillati</taxon>
        <taxon>Bacillota</taxon>
        <taxon>Bacilli</taxon>
        <taxon>Lactobacillales</taxon>
        <taxon>Enterococcaceae</taxon>
        <taxon>Enterococcus</taxon>
    </lineage>
</organism>
<dbReference type="Proteomes" id="UP000014160">
    <property type="component" value="Unassembled WGS sequence"/>
</dbReference>
<dbReference type="HOGENOM" id="CLU_028165_0_0_9"/>
<evidence type="ECO:0000313" key="3">
    <source>
        <dbReference type="Proteomes" id="UP000013750"/>
    </source>
</evidence>
<sequence>MKMDKIQKYRYLKELKQLKREKLLRKARDDFFSYCQLVVPDFYKTDRKYLLRLCNEFEAFIQSDDDIMLLNVPPRHGKSLTAGRFVEWELGRNPKLRVATGSYNEDMATDFSKEVRDTIAEERVIDDQIVYTDIFPKAKLKHGSAAAKRWALQGAKLSYLATSPGGSATGKGFDLLIIDDVIKGIMEAMNENELQKHWDWFTKQMLSRVEKGGKIIVIMTRWHSKDLAGRILEEMPSMGYKLRTVIMQALLDEESHKMLCSDVLSFDDFVKKRAAMGTAIANANYQQEPIDQKGRLYQKFLTYDTLPDNIIKIWNYTDTADKGADYFASPVFAETSDHDAYIIDVMYTKEPMETTEIAHANMIIRNRVNKVRIEGNNGGRGFRRNSERITKERGYRGAVFEDFHQSDNKLSRILANSAWVENHVYYPDDWATRWPDFYEAMVSYQREGKNAHDDAPDAITGIAETIIEADDFEFISY</sequence>
<dbReference type="InterPro" id="IPR006517">
    <property type="entry name" value="Phage_terminase_lsu-like_C"/>
</dbReference>